<feature type="non-terminal residue" evidence="2">
    <location>
        <position position="1"/>
    </location>
</feature>
<proteinExistence type="predicted"/>
<keyword evidence="1" id="KW-0472">Membrane</keyword>
<gene>
    <name evidence="2" type="ORF">PENTCL1PPCAC_2685</name>
</gene>
<name>A0AAV5SCA2_9BILA</name>
<evidence type="ECO:0000256" key="1">
    <source>
        <dbReference type="SAM" id="Phobius"/>
    </source>
</evidence>
<keyword evidence="1" id="KW-0812">Transmembrane</keyword>
<protein>
    <recommendedName>
        <fullName evidence="4">Saposin B-type domain-containing protein</fullName>
    </recommendedName>
</protein>
<sequence>TPTTTSLLPIMNTLIVFFSLLSLSVIATPILKEKKHFDLPDDFCSQCVISVEDFLSNIDIENTVFTQICSDMMHSDSVKNPMVKVCAAGFIGEMEYVRERLSGHTDEEICEWLGCPPTTTSTPSNQ</sequence>
<dbReference type="AlphaFoldDB" id="A0AAV5SCA2"/>
<feature type="transmembrane region" description="Helical" evidence="1">
    <location>
        <begin position="6"/>
        <end position="27"/>
    </location>
</feature>
<evidence type="ECO:0000313" key="3">
    <source>
        <dbReference type="Proteomes" id="UP001432027"/>
    </source>
</evidence>
<dbReference type="Proteomes" id="UP001432027">
    <property type="component" value="Unassembled WGS sequence"/>
</dbReference>
<comment type="caution">
    <text evidence="2">The sequence shown here is derived from an EMBL/GenBank/DDBJ whole genome shotgun (WGS) entry which is preliminary data.</text>
</comment>
<keyword evidence="1" id="KW-1133">Transmembrane helix</keyword>
<evidence type="ECO:0000313" key="2">
    <source>
        <dbReference type="EMBL" id="GMS80510.1"/>
    </source>
</evidence>
<keyword evidence="3" id="KW-1185">Reference proteome</keyword>
<reference evidence="2" key="1">
    <citation type="submission" date="2023-10" db="EMBL/GenBank/DDBJ databases">
        <title>Genome assembly of Pristionchus species.</title>
        <authorList>
            <person name="Yoshida K."/>
            <person name="Sommer R.J."/>
        </authorList>
    </citation>
    <scope>NUCLEOTIDE SEQUENCE</scope>
    <source>
        <strain evidence="2">RS0144</strain>
    </source>
</reference>
<evidence type="ECO:0008006" key="4">
    <source>
        <dbReference type="Google" id="ProtNLM"/>
    </source>
</evidence>
<organism evidence="2 3">
    <name type="scientific">Pristionchus entomophagus</name>
    <dbReference type="NCBI Taxonomy" id="358040"/>
    <lineage>
        <taxon>Eukaryota</taxon>
        <taxon>Metazoa</taxon>
        <taxon>Ecdysozoa</taxon>
        <taxon>Nematoda</taxon>
        <taxon>Chromadorea</taxon>
        <taxon>Rhabditida</taxon>
        <taxon>Rhabditina</taxon>
        <taxon>Diplogasteromorpha</taxon>
        <taxon>Diplogasteroidea</taxon>
        <taxon>Neodiplogasteridae</taxon>
        <taxon>Pristionchus</taxon>
    </lineage>
</organism>
<accession>A0AAV5SCA2</accession>
<dbReference type="EMBL" id="BTSX01000001">
    <property type="protein sequence ID" value="GMS80510.1"/>
    <property type="molecule type" value="Genomic_DNA"/>
</dbReference>